<feature type="compositionally biased region" description="Basic residues" evidence="1">
    <location>
        <begin position="388"/>
        <end position="399"/>
    </location>
</feature>
<evidence type="ECO:0000313" key="3">
    <source>
        <dbReference type="EMBL" id="CAF3803384.1"/>
    </source>
</evidence>
<feature type="compositionally biased region" description="Basic and acidic residues" evidence="1">
    <location>
        <begin position="162"/>
        <end position="184"/>
    </location>
</feature>
<feature type="compositionally biased region" description="Polar residues" evidence="1">
    <location>
        <begin position="425"/>
        <end position="440"/>
    </location>
</feature>
<organism evidence="3 4">
    <name type="scientific">Adineta steineri</name>
    <dbReference type="NCBI Taxonomy" id="433720"/>
    <lineage>
        <taxon>Eukaryota</taxon>
        <taxon>Metazoa</taxon>
        <taxon>Spiralia</taxon>
        <taxon>Gnathifera</taxon>
        <taxon>Rotifera</taxon>
        <taxon>Eurotatoria</taxon>
        <taxon>Bdelloidea</taxon>
        <taxon>Adinetida</taxon>
        <taxon>Adinetidae</taxon>
        <taxon>Adineta</taxon>
    </lineage>
</organism>
<feature type="region of interest" description="Disordered" evidence="1">
    <location>
        <begin position="148"/>
        <end position="460"/>
    </location>
</feature>
<comment type="caution">
    <text evidence="3">The sequence shown here is derived from an EMBL/GenBank/DDBJ whole genome shotgun (WGS) entry which is preliminary data.</text>
</comment>
<feature type="compositionally biased region" description="Acidic residues" evidence="1">
    <location>
        <begin position="361"/>
        <end position="370"/>
    </location>
</feature>
<evidence type="ECO:0000313" key="2">
    <source>
        <dbReference type="EMBL" id="CAF0714636.1"/>
    </source>
</evidence>
<reference evidence="3" key="1">
    <citation type="submission" date="2021-02" db="EMBL/GenBank/DDBJ databases">
        <authorList>
            <person name="Nowell W R."/>
        </authorList>
    </citation>
    <scope>NUCLEOTIDE SEQUENCE</scope>
</reference>
<feature type="compositionally biased region" description="Acidic residues" evidence="1">
    <location>
        <begin position="197"/>
        <end position="212"/>
    </location>
</feature>
<dbReference type="Proteomes" id="UP000663868">
    <property type="component" value="Unassembled WGS sequence"/>
</dbReference>
<sequence length="610" mass="68726">MVNSSLVEAILLEQDNPSSSTTRQIRDIYNIRSGEDPIAQHSDQDKEFQSILFKTLATIPVVDSDEDEPISYTVKLKDSDENITPTMKKPTKKVKVKNHQKFGVSTDWLAKRSNSLRQTAYSRSSVKSNASKLDEMIKSASCKPIRSNRKLSFIEPTTPTKLETDKENTDPSIETTEKKDESKDLPTTTTTPYDLSTEIEDEEEDKGDENNDDLSPTSKEFSLRIPRVNHAREENKRASKRTISSSSSSTLNESQQETPKPKSKKKNKKETKNPPVKRLSKKESKDKQATTDDTTASPSKKDKDEEVPNDDTEISSPKNEDDEQTKTKKNPTTKRSSKKKSKDKQVIADDTTTSPSKNDKDEEVSNDDTEMSSPKNGNDEQIITKKSSTTKRSSKKKSKDKQVITDGTTASLSKDEQAPNDDTEINSSRNENDEQSTTTTNDKKKPSQKKDKGDQGQSRIEHLKKLLRISGVRLIIKKTELEELKSHKAKINYLKSLFDTAGYTGSLTIKDCQKFREKRDTEKELLEIQSTSVDVTGHVKGGRTLRGQGRTADDDDESVFTSKRKRRASSEIEDNVEINKDDNSSDDEKPIIKKRRVLKMEASPEVSDNE</sequence>
<dbReference type="Proteomes" id="UP000663860">
    <property type="component" value="Unassembled WGS sequence"/>
</dbReference>
<feature type="compositionally biased region" description="Polar residues" evidence="1">
    <location>
        <begin position="371"/>
        <end position="381"/>
    </location>
</feature>
<feature type="compositionally biased region" description="Low complexity" evidence="1">
    <location>
        <begin position="244"/>
        <end position="258"/>
    </location>
</feature>
<accession>A0A819BKI8</accession>
<dbReference type="EMBL" id="CAJNOE010000003">
    <property type="protein sequence ID" value="CAF0714636.1"/>
    <property type="molecule type" value="Genomic_DNA"/>
</dbReference>
<feature type="compositionally biased region" description="Basic and acidic residues" evidence="1">
    <location>
        <begin position="281"/>
        <end position="290"/>
    </location>
</feature>
<feature type="compositionally biased region" description="Basic and acidic residues" evidence="1">
    <location>
        <begin position="577"/>
        <end position="591"/>
    </location>
</feature>
<dbReference type="AlphaFoldDB" id="A0A819BKI8"/>
<feature type="compositionally biased region" description="Basic and acidic residues" evidence="1">
    <location>
        <begin position="441"/>
        <end position="460"/>
    </location>
</feature>
<gene>
    <name evidence="2" type="ORF">IZO911_LOCUS744</name>
    <name evidence="3" type="ORF">KXQ929_LOCUS17178</name>
</gene>
<evidence type="ECO:0000313" key="4">
    <source>
        <dbReference type="Proteomes" id="UP000663868"/>
    </source>
</evidence>
<feature type="region of interest" description="Disordered" evidence="1">
    <location>
        <begin position="538"/>
        <end position="610"/>
    </location>
</feature>
<evidence type="ECO:0000256" key="1">
    <source>
        <dbReference type="SAM" id="MobiDB-lite"/>
    </source>
</evidence>
<protein>
    <submittedName>
        <fullName evidence="3">Uncharacterized protein</fullName>
    </submittedName>
</protein>
<proteinExistence type="predicted"/>
<name>A0A819BKI8_9BILA</name>
<dbReference type="EMBL" id="CAJOBB010001069">
    <property type="protein sequence ID" value="CAF3803384.1"/>
    <property type="molecule type" value="Genomic_DNA"/>
</dbReference>
<feature type="compositionally biased region" description="Basic residues" evidence="1">
    <location>
        <begin position="327"/>
        <end position="342"/>
    </location>
</feature>